<feature type="binding site" description="axial binding residue" evidence="8">
    <location>
        <position position="460"/>
    </location>
    <ligand>
        <name>heme</name>
        <dbReference type="ChEBI" id="CHEBI:30413"/>
    </ligand>
    <ligandPart>
        <name>Fe</name>
        <dbReference type="ChEBI" id="CHEBI:18248"/>
    </ligandPart>
</feature>
<dbReference type="InterPro" id="IPR017972">
    <property type="entry name" value="Cyt_P450_CS"/>
</dbReference>
<keyword evidence="12" id="KW-1185">Reference proteome</keyword>
<dbReference type="AlphaFoldDB" id="A0AAV2GFP7"/>
<evidence type="ECO:0000256" key="9">
    <source>
        <dbReference type="RuleBase" id="RU000461"/>
    </source>
</evidence>
<name>A0AAV2GFP7_9ROSI</name>
<dbReference type="EMBL" id="OZ034821">
    <property type="protein sequence ID" value="CAL1408430.1"/>
    <property type="molecule type" value="Genomic_DNA"/>
</dbReference>
<dbReference type="InterPro" id="IPR001128">
    <property type="entry name" value="Cyt_P450"/>
</dbReference>
<dbReference type="SUPFAM" id="SSF48264">
    <property type="entry name" value="Cytochrome P450"/>
    <property type="match status" value="1"/>
</dbReference>
<dbReference type="InterPro" id="IPR036396">
    <property type="entry name" value="Cyt_P450_sf"/>
</dbReference>
<keyword evidence="4 8" id="KW-0479">Metal-binding</keyword>
<feature type="transmembrane region" description="Helical" evidence="10">
    <location>
        <begin position="6"/>
        <end position="26"/>
    </location>
</feature>
<evidence type="ECO:0000256" key="8">
    <source>
        <dbReference type="PIRSR" id="PIRSR602401-1"/>
    </source>
</evidence>
<evidence type="ECO:0000256" key="6">
    <source>
        <dbReference type="ARBA" id="ARBA00023004"/>
    </source>
</evidence>
<sequence>MDPKALPVPILFSFLTIFLFSFLLIIRRWTQKRRSKPSPPPGPWRLPIIGHIHHLAGRGSTLPHRRLRDLAQTHGPVMLLQLGEISHVVISSADAAKQVFKTHDVVFAQRPFNLAAKIITYDRADIAHAAYGDFWRQLRKLCTLELLSPKRVQSFRPIREEEGSKFVRRIAAAGSGVPVNLSRLIFSLTYGVTSRIAFGTVREEEQDDEYIPVVEEIMAAAAGFGVADLFPSLKWLERVSGMKAKLERLHGVQDKLLEKIIAEHRVRRSTAGENRGTEQSVEAAAEDLVDALLNLQRDGDHLGFSLTNDNIKAVIGDVFIAGSETSSTTVEWVISELIRNPTVMKKAQEEVRRVFGEKGRVDEAGLNELSYLKLVIKETLRLHTPAPLLVPRESREECEVGGYQIPVKATVLVNAWAIARDPNTWDEPEEFRPERFLDGMVDYKGTNFEYLPFGAGRRMCPGIVFGIANTELPLANMLFYFDWKLPSGLKVERLDMEESFGVTVRRKNDLEVIPIICHSPPTIS</sequence>
<evidence type="ECO:0000256" key="7">
    <source>
        <dbReference type="ARBA" id="ARBA00023033"/>
    </source>
</evidence>
<keyword evidence="10" id="KW-0812">Transmembrane</keyword>
<dbReference type="PROSITE" id="PS00086">
    <property type="entry name" value="CYTOCHROME_P450"/>
    <property type="match status" value="1"/>
</dbReference>
<reference evidence="11 12" key="1">
    <citation type="submission" date="2024-04" db="EMBL/GenBank/DDBJ databases">
        <authorList>
            <person name="Fracassetti M."/>
        </authorList>
    </citation>
    <scope>NUCLEOTIDE SEQUENCE [LARGE SCALE GENOMIC DNA]</scope>
</reference>
<dbReference type="InterPro" id="IPR002401">
    <property type="entry name" value="Cyt_P450_E_grp-I"/>
</dbReference>
<keyword evidence="7 9" id="KW-0503">Monooxygenase</keyword>
<comment type="similarity">
    <text evidence="2 9">Belongs to the cytochrome P450 family.</text>
</comment>
<dbReference type="CDD" id="cd11072">
    <property type="entry name" value="CYP71-like"/>
    <property type="match status" value="1"/>
</dbReference>
<dbReference type="GO" id="GO:0020037">
    <property type="term" value="F:heme binding"/>
    <property type="evidence" value="ECO:0007669"/>
    <property type="project" value="InterPro"/>
</dbReference>
<dbReference type="GO" id="GO:0005506">
    <property type="term" value="F:iron ion binding"/>
    <property type="evidence" value="ECO:0007669"/>
    <property type="project" value="InterPro"/>
</dbReference>
<proteinExistence type="inferred from homology"/>
<dbReference type="Pfam" id="PF00067">
    <property type="entry name" value="p450"/>
    <property type="match status" value="1"/>
</dbReference>
<accession>A0AAV2GFP7</accession>
<dbReference type="GO" id="GO:0016705">
    <property type="term" value="F:oxidoreductase activity, acting on paired donors, with incorporation or reduction of molecular oxygen"/>
    <property type="evidence" value="ECO:0007669"/>
    <property type="project" value="InterPro"/>
</dbReference>
<dbReference type="Gene3D" id="1.10.630.10">
    <property type="entry name" value="Cytochrome P450"/>
    <property type="match status" value="1"/>
</dbReference>
<evidence type="ECO:0000313" key="12">
    <source>
        <dbReference type="Proteomes" id="UP001497516"/>
    </source>
</evidence>
<protein>
    <recommendedName>
        <fullName evidence="13">Cytochrome P450</fullName>
    </recommendedName>
</protein>
<keyword evidence="10" id="KW-0472">Membrane</keyword>
<gene>
    <name evidence="11" type="ORF">LTRI10_LOCUS48024</name>
</gene>
<keyword evidence="10" id="KW-1133">Transmembrane helix</keyword>
<evidence type="ECO:0000256" key="1">
    <source>
        <dbReference type="ARBA" id="ARBA00001971"/>
    </source>
</evidence>
<dbReference type="PANTHER" id="PTHR47955">
    <property type="entry name" value="CYTOCHROME P450 FAMILY 71 PROTEIN"/>
    <property type="match status" value="1"/>
</dbReference>
<evidence type="ECO:0000256" key="5">
    <source>
        <dbReference type="ARBA" id="ARBA00023002"/>
    </source>
</evidence>
<evidence type="ECO:0000256" key="10">
    <source>
        <dbReference type="SAM" id="Phobius"/>
    </source>
</evidence>
<dbReference type="PRINTS" id="PR00463">
    <property type="entry name" value="EP450I"/>
</dbReference>
<evidence type="ECO:0008006" key="13">
    <source>
        <dbReference type="Google" id="ProtNLM"/>
    </source>
</evidence>
<dbReference type="Proteomes" id="UP001497516">
    <property type="component" value="Chromosome 8"/>
</dbReference>
<dbReference type="PANTHER" id="PTHR47955:SF8">
    <property type="entry name" value="CYTOCHROME P450 71D11-LIKE"/>
    <property type="match status" value="1"/>
</dbReference>
<evidence type="ECO:0000256" key="2">
    <source>
        <dbReference type="ARBA" id="ARBA00010617"/>
    </source>
</evidence>
<organism evidence="11 12">
    <name type="scientific">Linum trigynum</name>
    <dbReference type="NCBI Taxonomy" id="586398"/>
    <lineage>
        <taxon>Eukaryota</taxon>
        <taxon>Viridiplantae</taxon>
        <taxon>Streptophyta</taxon>
        <taxon>Embryophyta</taxon>
        <taxon>Tracheophyta</taxon>
        <taxon>Spermatophyta</taxon>
        <taxon>Magnoliopsida</taxon>
        <taxon>eudicotyledons</taxon>
        <taxon>Gunneridae</taxon>
        <taxon>Pentapetalae</taxon>
        <taxon>rosids</taxon>
        <taxon>fabids</taxon>
        <taxon>Malpighiales</taxon>
        <taxon>Linaceae</taxon>
        <taxon>Linum</taxon>
    </lineage>
</organism>
<comment type="cofactor">
    <cofactor evidence="1 8">
        <name>heme</name>
        <dbReference type="ChEBI" id="CHEBI:30413"/>
    </cofactor>
</comment>
<evidence type="ECO:0000313" key="11">
    <source>
        <dbReference type="EMBL" id="CAL1408430.1"/>
    </source>
</evidence>
<dbReference type="FunFam" id="1.10.630.10:FF:000043">
    <property type="entry name" value="Cytochrome P450 99A2"/>
    <property type="match status" value="1"/>
</dbReference>
<keyword evidence="3 8" id="KW-0349">Heme</keyword>
<evidence type="ECO:0000256" key="3">
    <source>
        <dbReference type="ARBA" id="ARBA00022617"/>
    </source>
</evidence>
<dbReference type="GO" id="GO:0004497">
    <property type="term" value="F:monooxygenase activity"/>
    <property type="evidence" value="ECO:0007669"/>
    <property type="project" value="UniProtKB-KW"/>
</dbReference>
<keyword evidence="6 8" id="KW-0408">Iron</keyword>
<dbReference type="PRINTS" id="PR00385">
    <property type="entry name" value="P450"/>
</dbReference>
<keyword evidence="5 9" id="KW-0560">Oxidoreductase</keyword>
<evidence type="ECO:0000256" key="4">
    <source>
        <dbReference type="ARBA" id="ARBA00022723"/>
    </source>
</evidence>